<keyword evidence="2" id="KW-0808">Transferase</keyword>
<dbReference type="PANTHER" id="PTHR12526">
    <property type="entry name" value="GLYCOSYLTRANSFERASE"/>
    <property type="match status" value="1"/>
</dbReference>
<evidence type="ECO:0000259" key="1">
    <source>
        <dbReference type="Pfam" id="PF00534"/>
    </source>
</evidence>
<feature type="domain" description="Glycosyl transferase family 1" evidence="1">
    <location>
        <begin position="257"/>
        <end position="395"/>
    </location>
</feature>
<proteinExistence type="predicted"/>
<dbReference type="RefSeq" id="WP_144229023.1">
    <property type="nucleotide sequence ID" value="NZ_CBCRVV010000002.1"/>
</dbReference>
<keyword evidence="3" id="KW-1185">Reference proteome</keyword>
<dbReference type="EMBL" id="VMBG01000001">
    <property type="protein sequence ID" value="TSJ78682.1"/>
    <property type="molecule type" value="Genomic_DNA"/>
</dbReference>
<dbReference type="Proteomes" id="UP000315648">
    <property type="component" value="Unassembled WGS sequence"/>
</dbReference>
<gene>
    <name evidence="2" type="ORF">FPL22_05085</name>
</gene>
<dbReference type="GO" id="GO:0016757">
    <property type="term" value="F:glycosyltransferase activity"/>
    <property type="evidence" value="ECO:0007669"/>
    <property type="project" value="InterPro"/>
</dbReference>
<name>A0A556QQ10_9BACT</name>
<dbReference type="Pfam" id="PF00534">
    <property type="entry name" value="Glycos_transf_1"/>
    <property type="match status" value="1"/>
</dbReference>
<reference evidence="2 3" key="1">
    <citation type="submission" date="2019-07" db="EMBL/GenBank/DDBJ databases">
        <title>Description of 53C-WASEF.</title>
        <authorList>
            <person name="Pitt A."/>
            <person name="Hahn M.W."/>
        </authorList>
    </citation>
    <scope>NUCLEOTIDE SEQUENCE [LARGE SCALE GENOMIC DNA]</scope>
    <source>
        <strain evidence="2 3">53C-WASEF</strain>
    </source>
</reference>
<sequence length="426" mass="46263">MLPIRTSAPLVTHLASTLGGGAGVALQRTHLALLKSALPSRVLTGQPSLLEQTGVCPASPPPLPERLLRRVGIHLDGTERMMDELVKSRPPSARPGDIELYSPPFSRHHPELHPWVVEADIVHLHWIAGFVDWPRFFRTTRKPVVFTLHDQQNYLGGVHYENDFTANPWLAPLEHRTRQTKKAALSGHSVSVIGNSEWNTRLAAASGFFPQGTTFHTIPYALDTELYSPRTKTEAKAALGLPPDHLVIGFASDDLGNRRKGFDVLIQALRSLPAADSKVSLLSFGRSPANSLAASLELPWTHLGFIDADPVKAAAYSAMDVFIVPSRAEAFGQTAIEAMACGTPVIASNVGGLPEALDFGRCGLLVEPDRPDLLCEAIKSLLDDPARRGSLAGDARRHVVSQHDSVRHASACGQVYRQLLDRVPVI</sequence>
<comment type="caution">
    <text evidence="2">The sequence shown here is derived from an EMBL/GenBank/DDBJ whole genome shotgun (WGS) entry which is preliminary data.</text>
</comment>
<dbReference type="OrthoDB" id="9795068at2"/>
<dbReference type="SUPFAM" id="SSF53756">
    <property type="entry name" value="UDP-Glycosyltransferase/glycogen phosphorylase"/>
    <property type="match status" value="1"/>
</dbReference>
<accession>A0A556QQ10</accession>
<dbReference type="Gene3D" id="3.40.50.2000">
    <property type="entry name" value="Glycogen Phosphorylase B"/>
    <property type="match status" value="2"/>
</dbReference>
<dbReference type="PANTHER" id="PTHR12526:SF636">
    <property type="entry name" value="BLL3647 PROTEIN"/>
    <property type="match status" value="1"/>
</dbReference>
<protein>
    <submittedName>
        <fullName evidence="2">Glycosyltransferase</fullName>
    </submittedName>
</protein>
<dbReference type="InterPro" id="IPR001296">
    <property type="entry name" value="Glyco_trans_1"/>
</dbReference>
<dbReference type="AlphaFoldDB" id="A0A556QQ10"/>
<evidence type="ECO:0000313" key="2">
    <source>
        <dbReference type="EMBL" id="TSJ78682.1"/>
    </source>
</evidence>
<evidence type="ECO:0000313" key="3">
    <source>
        <dbReference type="Proteomes" id="UP000315648"/>
    </source>
</evidence>
<organism evidence="2 3">
    <name type="scientific">Rariglobus hedericola</name>
    <dbReference type="NCBI Taxonomy" id="2597822"/>
    <lineage>
        <taxon>Bacteria</taxon>
        <taxon>Pseudomonadati</taxon>
        <taxon>Verrucomicrobiota</taxon>
        <taxon>Opitutia</taxon>
        <taxon>Opitutales</taxon>
        <taxon>Opitutaceae</taxon>
        <taxon>Rariglobus</taxon>
    </lineage>
</organism>